<dbReference type="GeneID" id="41329966"/>
<organism evidence="2 3">
    <name type="scientific">Promethearchaeum syntrophicum</name>
    <dbReference type="NCBI Taxonomy" id="2594042"/>
    <lineage>
        <taxon>Archaea</taxon>
        <taxon>Promethearchaeati</taxon>
        <taxon>Promethearchaeota</taxon>
        <taxon>Promethearchaeia</taxon>
        <taxon>Promethearchaeales</taxon>
        <taxon>Promethearchaeaceae</taxon>
        <taxon>Promethearchaeum</taxon>
    </lineage>
</organism>
<dbReference type="EMBL" id="CP042905">
    <property type="protein sequence ID" value="QEE16148.1"/>
    <property type="molecule type" value="Genomic_DNA"/>
</dbReference>
<dbReference type="InterPro" id="IPR001509">
    <property type="entry name" value="Epimerase_deHydtase"/>
</dbReference>
<dbReference type="GO" id="GO:0005737">
    <property type="term" value="C:cytoplasm"/>
    <property type="evidence" value="ECO:0007669"/>
    <property type="project" value="TreeGrafter"/>
</dbReference>
<dbReference type="PANTHER" id="PTHR48079:SF6">
    <property type="entry name" value="NAD(P)-BINDING DOMAIN-CONTAINING PROTEIN-RELATED"/>
    <property type="match status" value="1"/>
</dbReference>
<proteinExistence type="predicted"/>
<name>A0A5B9DA54_9ARCH</name>
<dbReference type="GO" id="GO:0004029">
    <property type="term" value="F:aldehyde dehydrogenase (NAD+) activity"/>
    <property type="evidence" value="ECO:0007669"/>
    <property type="project" value="TreeGrafter"/>
</dbReference>
<accession>A0A5B9DA54</accession>
<gene>
    <name evidence="2" type="ORF">DSAG12_01977</name>
</gene>
<sequence>MKVYVCGGTGFIGYQVCLQLLEKGHEVSSISLGDVELGSWWPKDKIKTKIGDLFTMEADELVEMFTGYDAMVYAVGPDDRYTPKAPAYKFFYDRLVLACAKVVKAARDAGVKKCAICNSYFAYFDRIRPDEHLAEKHPYIRCRVEQAQKCIEIGGDKMAVYIMELPYIFGVHPVRAPIWKDLFIKRLLKMKPYIFFFKGGTNMITVNHVAEAIVGAILNGRSSKRYTIGDKNLTWVEWISLMLPEMGIDRKIKILPPFLGTLFAKRMKRIEAKKGLEPGLDLDHLFKDIQCRETYFDPTSSQEELGYTGGELEEAIKETVKKCMELINDEPQINS</sequence>
<dbReference type="OrthoDB" id="213145at2157"/>
<keyword evidence="3" id="KW-1185">Reference proteome</keyword>
<dbReference type="Proteomes" id="UP000321408">
    <property type="component" value="Chromosome"/>
</dbReference>
<reference evidence="2 3" key="2">
    <citation type="journal article" date="2024" name="Int. J. Syst. Evol. Microbiol.">
        <title>Promethearchaeum syntrophicum gen. nov., sp. nov., an anaerobic, obligately syntrophic archaeon, the first isolate of the lineage 'Asgard' archaea, and proposal of the new archaeal phylum Promethearchaeota phyl. nov. and kingdom Promethearchaeati regn. nov.</title>
        <authorList>
            <person name="Imachi H."/>
            <person name="Nobu M.K."/>
            <person name="Kato S."/>
            <person name="Takaki Y."/>
            <person name="Miyazaki M."/>
            <person name="Miyata M."/>
            <person name="Ogawara M."/>
            <person name="Saito Y."/>
            <person name="Sakai S."/>
            <person name="Tahara Y.O."/>
            <person name="Takano Y."/>
            <person name="Tasumi E."/>
            <person name="Uematsu K."/>
            <person name="Yoshimura T."/>
            <person name="Itoh T."/>
            <person name="Ohkuma M."/>
            <person name="Takai K."/>
        </authorList>
    </citation>
    <scope>NUCLEOTIDE SEQUENCE [LARGE SCALE GENOMIC DNA]</scope>
    <source>
        <strain evidence="2 3">MK-D1</strain>
    </source>
</reference>
<dbReference type="Pfam" id="PF01370">
    <property type="entry name" value="Epimerase"/>
    <property type="match status" value="1"/>
</dbReference>
<evidence type="ECO:0000313" key="3">
    <source>
        <dbReference type="Proteomes" id="UP000321408"/>
    </source>
</evidence>
<evidence type="ECO:0000259" key="1">
    <source>
        <dbReference type="Pfam" id="PF01370"/>
    </source>
</evidence>
<dbReference type="PANTHER" id="PTHR48079">
    <property type="entry name" value="PROTEIN YEEZ"/>
    <property type="match status" value="1"/>
</dbReference>
<protein>
    <submittedName>
        <fullName evidence="2">NAD-dependent epimerase/dehydratase family protein</fullName>
    </submittedName>
</protein>
<dbReference type="SUPFAM" id="SSF51735">
    <property type="entry name" value="NAD(P)-binding Rossmann-fold domains"/>
    <property type="match status" value="1"/>
</dbReference>
<evidence type="ECO:0000313" key="2">
    <source>
        <dbReference type="EMBL" id="QEE16148.1"/>
    </source>
</evidence>
<dbReference type="Gene3D" id="3.40.50.720">
    <property type="entry name" value="NAD(P)-binding Rossmann-like Domain"/>
    <property type="match status" value="1"/>
</dbReference>
<feature type="domain" description="NAD-dependent epimerase/dehydratase" evidence="1">
    <location>
        <begin position="3"/>
        <end position="229"/>
    </location>
</feature>
<dbReference type="InterPro" id="IPR036291">
    <property type="entry name" value="NAD(P)-bd_dom_sf"/>
</dbReference>
<dbReference type="AlphaFoldDB" id="A0A5B9DA54"/>
<reference evidence="2 3" key="1">
    <citation type="journal article" date="2020" name="Nature">
        <title>Isolation of an archaeon at the prokaryote-eukaryote interface.</title>
        <authorList>
            <person name="Imachi H."/>
            <person name="Nobu M.K."/>
            <person name="Nakahara N."/>
            <person name="Morono Y."/>
            <person name="Ogawara M."/>
            <person name="Takaki Y."/>
            <person name="Takano Y."/>
            <person name="Uematsu K."/>
            <person name="Ikuta T."/>
            <person name="Ito M."/>
            <person name="Matsui Y."/>
            <person name="Miyazaki M."/>
            <person name="Murata K."/>
            <person name="Saito Y."/>
            <person name="Sakai S."/>
            <person name="Song C."/>
            <person name="Tasumi E."/>
            <person name="Yamanaka Y."/>
            <person name="Yamaguchi T."/>
            <person name="Kamagata Y."/>
            <person name="Tamaki H."/>
            <person name="Takai K."/>
        </authorList>
    </citation>
    <scope>NUCLEOTIDE SEQUENCE [LARGE SCALE GENOMIC DNA]</scope>
    <source>
        <strain evidence="2 3">MK-D1</strain>
    </source>
</reference>
<dbReference type="RefSeq" id="WP_147663027.1">
    <property type="nucleotide sequence ID" value="NZ_CP042905.2"/>
</dbReference>
<dbReference type="KEGG" id="psyt:DSAG12_01977"/>
<dbReference type="InterPro" id="IPR051783">
    <property type="entry name" value="NAD(P)-dependent_oxidoreduct"/>
</dbReference>